<reference evidence="1 2" key="1">
    <citation type="journal article" date="2016" name="Nat. Commun.">
        <title>Thousands of microbial genomes shed light on interconnected biogeochemical processes in an aquifer system.</title>
        <authorList>
            <person name="Anantharaman K."/>
            <person name="Brown C.T."/>
            <person name="Hug L.A."/>
            <person name="Sharon I."/>
            <person name="Castelle C.J."/>
            <person name="Probst A.J."/>
            <person name="Thomas B.C."/>
            <person name="Singh A."/>
            <person name="Wilkins M.J."/>
            <person name="Karaoz U."/>
            <person name="Brodie E.L."/>
            <person name="Williams K.H."/>
            <person name="Hubbard S.S."/>
            <person name="Banfield J.F."/>
        </authorList>
    </citation>
    <scope>NUCLEOTIDE SEQUENCE [LARGE SCALE GENOMIC DNA]</scope>
</reference>
<evidence type="ECO:0000313" key="2">
    <source>
        <dbReference type="Proteomes" id="UP000177725"/>
    </source>
</evidence>
<dbReference type="EMBL" id="MHMV01000001">
    <property type="protein sequence ID" value="OGZ35152.1"/>
    <property type="molecule type" value="Genomic_DNA"/>
</dbReference>
<comment type="caution">
    <text evidence="1">The sequence shown here is derived from an EMBL/GenBank/DDBJ whole genome shotgun (WGS) entry which is preliminary data.</text>
</comment>
<evidence type="ECO:0000313" key="1">
    <source>
        <dbReference type="EMBL" id="OGZ35152.1"/>
    </source>
</evidence>
<dbReference type="AlphaFoldDB" id="A0A1G2FBK3"/>
<protein>
    <submittedName>
        <fullName evidence="1">Uncharacterized protein</fullName>
    </submittedName>
</protein>
<proteinExistence type="predicted"/>
<gene>
    <name evidence="1" type="ORF">A2174_01680</name>
</gene>
<dbReference type="Proteomes" id="UP000177725">
    <property type="component" value="Unassembled WGS sequence"/>
</dbReference>
<sequence>MTEIPKSLEQAEVKKSTAEQPTISEIGKKVIEGAKKISDEKILLLSQEISKAGTEFINRALKSLERRLRPEEFNAFNKAIAGYPLVDLACGEPVLLLPMLFKEKFTDKKEFLFDVKDTKIAEPLNYIGVDKYHEPHIFPKDPELKNRIKFEKKDIIQFLRTLPDDSVNIFIGGFDTDISRPKGGKEDRYRAILEAEIARVLAKGGSCLESESDLIGKWNGEHIRLKDFGLEKVPLAENTRFIEPRAKLYTKPE</sequence>
<name>A0A1G2FBK3_9BACT</name>
<organism evidence="1 2">
    <name type="scientific">Candidatus Portnoybacteria bacterium RBG_13_41_18</name>
    <dbReference type="NCBI Taxonomy" id="1801991"/>
    <lineage>
        <taxon>Bacteria</taxon>
        <taxon>Candidatus Portnoyibacteriota</taxon>
    </lineage>
</organism>
<accession>A0A1G2FBK3</accession>